<dbReference type="Proteomes" id="UP000546213">
    <property type="component" value="Unassembled WGS sequence"/>
</dbReference>
<evidence type="ECO:0000256" key="3">
    <source>
        <dbReference type="ARBA" id="ARBA00022771"/>
    </source>
</evidence>
<evidence type="ECO:0000313" key="9">
    <source>
        <dbReference type="EMBL" id="KAF5604868.1"/>
    </source>
</evidence>
<accession>A0A8H5PZC9</accession>
<dbReference type="GO" id="GO:0000981">
    <property type="term" value="F:DNA-binding transcription factor activity, RNA polymerase II-specific"/>
    <property type="evidence" value="ECO:0007669"/>
    <property type="project" value="TreeGrafter"/>
</dbReference>
<organism evidence="9 10">
    <name type="scientific">Fusarium pseudocircinatum</name>
    <dbReference type="NCBI Taxonomy" id="56676"/>
    <lineage>
        <taxon>Eukaryota</taxon>
        <taxon>Fungi</taxon>
        <taxon>Dikarya</taxon>
        <taxon>Ascomycota</taxon>
        <taxon>Pezizomycotina</taxon>
        <taxon>Sordariomycetes</taxon>
        <taxon>Hypocreomycetidae</taxon>
        <taxon>Hypocreales</taxon>
        <taxon>Nectriaceae</taxon>
        <taxon>Fusarium</taxon>
        <taxon>Fusarium fujikuroi species complex</taxon>
    </lineage>
</organism>
<evidence type="ECO:0000256" key="1">
    <source>
        <dbReference type="ARBA" id="ARBA00022723"/>
    </source>
</evidence>
<proteinExistence type="predicted"/>
<reference evidence="9 10" key="1">
    <citation type="submission" date="2020-05" db="EMBL/GenBank/DDBJ databases">
        <title>Identification and distribution of gene clusters putatively required for synthesis of sphingolipid metabolism inhibitors in phylogenetically diverse species of the filamentous fungus Fusarium.</title>
        <authorList>
            <person name="Kim H.-S."/>
            <person name="Busman M."/>
            <person name="Brown D.W."/>
            <person name="Divon H."/>
            <person name="Uhlig S."/>
            <person name="Proctor R.H."/>
        </authorList>
    </citation>
    <scope>NUCLEOTIDE SEQUENCE [LARGE SCALE GENOMIC DNA]</scope>
    <source>
        <strain evidence="9 10">NRRL 36939</strain>
    </source>
</reference>
<dbReference type="AlphaFoldDB" id="A0A8H5PZC9"/>
<evidence type="ECO:0000256" key="7">
    <source>
        <dbReference type="SAM" id="MobiDB-lite"/>
    </source>
</evidence>
<name>A0A8H5PZC9_9HYPO</name>
<feature type="compositionally biased region" description="Polar residues" evidence="7">
    <location>
        <begin position="1"/>
        <end position="12"/>
    </location>
</feature>
<keyword evidence="10" id="KW-1185">Reference proteome</keyword>
<keyword evidence="1" id="KW-0479">Metal-binding</keyword>
<keyword evidence="2" id="KW-0677">Repeat</keyword>
<evidence type="ECO:0000256" key="5">
    <source>
        <dbReference type="ARBA" id="ARBA00023242"/>
    </source>
</evidence>
<feature type="compositionally biased region" description="Acidic residues" evidence="7">
    <location>
        <begin position="15"/>
        <end position="80"/>
    </location>
</feature>
<evidence type="ECO:0000256" key="4">
    <source>
        <dbReference type="ARBA" id="ARBA00022833"/>
    </source>
</evidence>
<gene>
    <name evidence="9" type="ORF">FPCIR_721</name>
</gene>
<comment type="caution">
    <text evidence="9">The sequence shown here is derived from an EMBL/GenBank/DDBJ whole genome shotgun (WGS) entry which is preliminary data.</text>
</comment>
<dbReference type="Gene3D" id="3.30.160.60">
    <property type="entry name" value="Classic Zinc Finger"/>
    <property type="match status" value="2"/>
</dbReference>
<dbReference type="GO" id="GO:0008270">
    <property type="term" value="F:zinc ion binding"/>
    <property type="evidence" value="ECO:0007669"/>
    <property type="project" value="UniProtKB-KW"/>
</dbReference>
<dbReference type="GO" id="GO:0005634">
    <property type="term" value="C:nucleus"/>
    <property type="evidence" value="ECO:0007669"/>
    <property type="project" value="TreeGrafter"/>
</dbReference>
<evidence type="ECO:0000256" key="2">
    <source>
        <dbReference type="ARBA" id="ARBA00022737"/>
    </source>
</evidence>
<feature type="domain" description="C2H2-type" evidence="8">
    <location>
        <begin position="108"/>
        <end position="132"/>
    </location>
</feature>
<dbReference type="InterPro" id="IPR013087">
    <property type="entry name" value="Znf_C2H2_type"/>
</dbReference>
<keyword evidence="3 6" id="KW-0863">Zinc-finger</keyword>
<protein>
    <submittedName>
        <fullName evidence="9">Zinc finger domain-containing protein</fullName>
    </submittedName>
</protein>
<sequence>MRTTYRFSSPNPWDTDWESDEEDYEEDYGENYGDSDEQSDGEDSDESNEEEAEDSDEENDQENDEESNEEENEENDEESDKESVPDLVENTGETSAEKLAAELPPAPFKCQDCDEAFYYTAALGEHQEMFAHGPMAIREKKPEPAAGPSAPEFKKGRSWQWAAEKNKAVEKPAEKPTIEDKAGNASVSVYKCTDCGRLYRDVNLFQVHLGQNHGRHPTYYNRYLTKVTPEETDAPVKKVTSGFRCRPCNEPFRNQHLLVVHWETKHKDAWFALFDQDNISDESLSYSDFQNFDNYDEDDMLDDLRQINSRSSKKNTIHCMTCWRKFRTTSQMVEHVEMGECHSYISTRSIKWAIGSCDRSVVSRCYSDTKFQCSSCEARFDPLSSLGRHVEGNKCHADVTRGPLKAFITEVRWRMIGGELF</sequence>
<dbReference type="PANTHER" id="PTHR24394:SF29">
    <property type="entry name" value="MYONEURIN"/>
    <property type="match status" value="1"/>
</dbReference>
<keyword evidence="4" id="KW-0862">Zinc</keyword>
<dbReference type="SMART" id="SM00355">
    <property type="entry name" value="ZnF_C2H2"/>
    <property type="match status" value="5"/>
</dbReference>
<dbReference type="OrthoDB" id="6077919at2759"/>
<evidence type="ECO:0000256" key="6">
    <source>
        <dbReference type="PROSITE-ProRule" id="PRU00042"/>
    </source>
</evidence>
<dbReference type="PANTHER" id="PTHR24394">
    <property type="entry name" value="ZINC FINGER PROTEIN"/>
    <property type="match status" value="1"/>
</dbReference>
<keyword evidence="5" id="KW-0539">Nucleus</keyword>
<dbReference type="PROSITE" id="PS50157">
    <property type="entry name" value="ZINC_FINGER_C2H2_2"/>
    <property type="match status" value="2"/>
</dbReference>
<evidence type="ECO:0000259" key="8">
    <source>
        <dbReference type="PROSITE" id="PS50157"/>
    </source>
</evidence>
<feature type="region of interest" description="Disordered" evidence="7">
    <location>
        <begin position="1"/>
        <end position="92"/>
    </location>
</feature>
<dbReference type="PROSITE" id="PS00028">
    <property type="entry name" value="ZINC_FINGER_C2H2_1"/>
    <property type="match status" value="3"/>
</dbReference>
<feature type="domain" description="C2H2-type" evidence="8">
    <location>
        <begin position="190"/>
        <end position="217"/>
    </location>
</feature>
<evidence type="ECO:0000313" key="10">
    <source>
        <dbReference type="Proteomes" id="UP000546213"/>
    </source>
</evidence>
<dbReference type="EMBL" id="JAAOAS010000014">
    <property type="protein sequence ID" value="KAF5604868.1"/>
    <property type="molecule type" value="Genomic_DNA"/>
</dbReference>